<dbReference type="InterPro" id="IPR033118">
    <property type="entry name" value="EXPERA"/>
</dbReference>
<evidence type="ECO:0000256" key="1">
    <source>
        <dbReference type="ARBA" id="ARBA00004141"/>
    </source>
</evidence>
<dbReference type="VEuPathDB" id="FungiDB:DNF11_0019"/>
<dbReference type="AlphaFoldDB" id="A0A3G2S0C0"/>
<evidence type="ECO:0000256" key="5">
    <source>
        <dbReference type="ARBA" id="ARBA00023136"/>
    </source>
</evidence>
<dbReference type="InterPro" id="IPR007905">
    <property type="entry name" value="EBP"/>
</dbReference>
<dbReference type="Pfam" id="PF05241">
    <property type="entry name" value="EBP"/>
    <property type="match status" value="1"/>
</dbReference>
<feature type="transmembrane region" description="Helical" evidence="7">
    <location>
        <begin position="257"/>
        <end position="276"/>
    </location>
</feature>
<dbReference type="InterPro" id="IPR019191">
    <property type="entry name" value="Essential_protein_Yae1_N"/>
</dbReference>
<dbReference type="Pfam" id="PF09811">
    <property type="entry name" value="Yae1_N"/>
    <property type="match status" value="1"/>
</dbReference>
<keyword evidence="10" id="KW-1185">Reference proteome</keyword>
<dbReference type="GO" id="GO:0016125">
    <property type="term" value="P:sterol metabolic process"/>
    <property type="evidence" value="ECO:0007669"/>
    <property type="project" value="InterPro"/>
</dbReference>
<dbReference type="EMBL" id="CP033148">
    <property type="protein sequence ID" value="AYO40969.1"/>
    <property type="molecule type" value="Genomic_DNA"/>
</dbReference>
<gene>
    <name evidence="9" type="primary">EBPL</name>
    <name evidence="9" type="ORF">DNF11_0019</name>
</gene>
<feature type="transmembrane region" description="Helical" evidence="7">
    <location>
        <begin position="168"/>
        <end position="186"/>
    </location>
</feature>
<proteinExistence type="inferred from homology"/>
<name>A0A3G2S0C0_MALR7</name>
<feature type="domain" description="EXPERA" evidence="8">
    <location>
        <begin position="168"/>
        <end position="314"/>
    </location>
</feature>
<protein>
    <submittedName>
        <fullName evidence="9">Emopamil-binding protein-like protein</fullName>
    </submittedName>
</protein>
<organism evidence="9 10">
    <name type="scientific">Malassezia restricta (strain ATCC 96810 / NBRC 103918 / CBS 7877)</name>
    <name type="common">Seborrheic dermatitis infection agent</name>
    <dbReference type="NCBI Taxonomy" id="425264"/>
    <lineage>
        <taxon>Eukaryota</taxon>
        <taxon>Fungi</taxon>
        <taxon>Dikarya</taxon>
        <taxon>Basidiomycota</taxon>
        <taxon>Ustilaginomycotina</taxon>
        <taxon>Malasseziomycetes</taxon>
        <taxon>Malasseziales</taxon>
        <taxon>Malasseziaceae</taxon>
        <taxon>Malassezia</taxon>
    </lineage>
</organism>
<evidence type="ECO:0000256" key="4">
    <source>
        <dbReference type="ARBA" id="ARBA00022989"/>
    </source>
</evidence>
<keyword evidence="4 6" id="KW-1133">Transmembrane helix</keyword>
<evidence type="ECO:0000259" key="8">
    <source>
        <dbReference type="PROSITE" id="PS51751"/>
    </source>
</evidence>
<reference evidence="9 10" key="1">
    <citation type="submission" date="2018-10" db="EMBL/GenBank/DDBJ databases">
        <title>Complete genome sequence of Malassezia restricta CBS 7877.</title>
        <authorList>
            <person name="Morand S.C."/>
            <person name="Bertignac M."/>
            <person name="Iltis A."/>
            <person name="Kolder I."/>
            <person name="Pirovano W."/>
            <person name="Jourdain R."/>
            <person name="Clavaud C."/>
        </authorList>
    </citation>
    <scope>NUCLEOTIDE SEQUENCE [LARGE SCALE GENOMIC DNA]</scope>
    <source>
        <strain evidence="9 10">CBS 7877</strain>
    </source>
</reference>
<keyword evidence="3 6" id="KW-0812">Transmembrane</keyword>
<dbReference type="OrthoDB" id="20086at2759"/>
<comment type="similarity">
    <text evidence="2">Belongs to the EBP family.</text>
</comment>
<dbReference type="PANTHER" id="PTHR14207">
    <property type="entry name" value="STEROL ISOMERASE"/>
    <property type="match status" value="1"/>
</dbReference>
<dbReference type="GO" id="GO:0005783">
    <property type="term" value="C:endoplasmic reticulum"/>
    <property type="evidence" value="ECO:0007669"/>
    <property type="project" value="TreeGrafter"/>
</dbReference>
<dbReference type="GO" id="GO:0047750">
    <property type="term" value="F:cholestenol delta-isomerase activity"/>
    <property type="evidence" value="ECO:0007669"/>
    <property type="project" value="InterPro"/>
</dbReference>
<evidence type="ECO:0000313" key="10">
    <source>
        <dbReference type="Proteomes" id="UP000269793"/>
    </source>
</evidence>
<dbReference type="Proteomes" id="UP000269793">
    <property type="component" value="Chromosome I"/>
</dbReference>
<comment type="subcellular location">
    <subcellularLocation>
        <location evidence="1">Membrane</location>
        <topology evidence="1">Multi-pass membrane protein</topology>
    </subcellularLocation>
</comment>
<keyword evidence="5 6" id="KW-0472">Membrane</keyword>
<evidence type="ECO:0000256" key="6">
    <source>
        <dbReference type="PROSITE-ProRule" id="PRU01087"/>
    </source>
</evidence>
<dbReference type="GO" id="GO:0016020">
    <property type="term" value="C:membrane"/>
    <property type="evidence" value="ECO:0007669"/>
    <property type="project" value="UniProtKB-SubCell"/>
</dbReference>
<feature type="transmembrane region" description="Helical" evidence="7">
    <location>
        <begin position="228"/>
        <end position="250"/>
    </location>
</feature>
<sequence>MRAVEDDDWLASDEDAAHAPMETRDRIKMEMQMYNMGYREGLEDGKLSALQTGFDQGYNHTGVEAGLAFGELRGQVDAFISFIRQETASSEHSKLLEELFAVRHELSTLTLDDLAEPDWEYVQHELEHHTYGGSVTLSSKQAEWAALGNRLGSIRTRLEKCWHMWTDVEYFLFFWLIFDALIHIFLEGPFVYLSVNGRTVSSSNGFFASLWQEYSHADSRWGVADPGIVSVEALTVLLKGPLALYTAWLVLKSNEKYHIYLCFLCLSELYGDYMTFVPEWFTNTAALDTQDPLHLWFYLVISNGVWVVIPGFLLIQSTCALSRMVDAVSVKSQSSSKKAV</sequence>
<dbReference type="PROSITE" id="PS51751">
    <property type="entry name" value="EXPERA"/>
    <property type="match status" value="1"/>
</dbReference>
<evidence type="ECO:0000256" key="7">
    <source>
        <dbReference type="SAM" id="Phobius"/>
    </source>
</evidence>
<evidence type="ECO:0000256" key="3">
    <source>
        <dbReference type="ARBA" id="ARBA00022692"/>
    </source>
</evidence>
<dbReference type="PANTHER" id="PTHR14207:SF1">
    <property type="entry name" value="EMOPAMIL-BINDING PROTEIN-LIKE"/>
    <property type="match status" value="1"/>
</dbReference>
<accession>A0A3G2S0C0</accession>
<evidence type="ECO:0000313" key="9">
    <source>
        <dbReference type="EMBL" id="AYO40969.1"/>
    </source>
</evidence>
<evidence type="ECO:0000256" key="2">
    <source>
        <dbReference type="ARBA" id="ARBA00008337"/>
    </source>
</evidence>
<dbReference type="STRING" id="425264.A0A3G2S0C0"/>
<feature type="transmembrane region" description="Helical" evidence="7">
    <location>
        <begin position="296"/>
        <end position="315"/>
    </location>
</feature>